<dbReference type="Proteomes" id="UP001139516">
    <property type="component" value="Unassembled WGS sequence"/>
</dbReference>
<evidence type="ECO:0000256" key="8">
    <source>
        <dbReference type="ARBA" id="ARBA00022946"/>
    </source>
</evidence>
<dbReference type="EMBL" id="JALPRX010000049">
    <property type="protein sequence ID" value="MCK8785084.1"/>
    <property type="molecule type" value="Genomic_DNA"/>
</dbReference>
<dbReference type="InterPro" id="IPR011556">
    <property type="entry name" value="Glut_cys_lig_pln_type"/>
</dbReference>
<dbReference type="AlphaFoldDB" id="A0A9X2BWL3"/>
<evidence type="ECO:0000256" key="6">
    <source>
        <dbReference type="ARBA" id="ARBA00022741"/>
    </source>
</evidence>
<dbReference type="Pfam" id="PF04107">
    <property type="entry name" value="GCS2"/>
    <property type="match status" value="1"/>
</dbReference>
<keyword evidence="8" id="KW-0809">Transit peptide</keyword>
<dbReference type="PIRSF" id="PIRSF017901">
    <property type="entry name" value="GCL"/>
    <property type="match status" value="1"/>
</dbReference>
<evidence type="ECO:0000256" key="10">
    <source>
        <dbReference type="PIRNR" id="PIRNR017901"/>
    </source>
</evidence>
<dbReference type="PANTHER" id="PTHR34378:SF1">
    <property type="entry name" value="GLUTAMATE--CYSTEINE LIGASE, CHLOROPLASTIC"/>
    <property type="match status" value="1"/>
</dbReference>
<sequence>MSNPGEADLTPIASVRQLADWFAAGSKPRADWRIGTEHEKFGFRRDDLAPPPYEPADGRGIRAMLEGLQALGWEPILDTGRVIGLKRGDASVSLEPGGQFELSGAPLADLHETEVELNGHFRDVHAVARPLGLGFAPLGFHPLARREDVPWMPKSRYAIMRNYMPRVGRMGLDMMLRTCTVQVNLDFGDEADMVAKLRVGLALQPLATALFANSPFLEGRPAGLRSLRGRVWTDTDPDRTGIPAVVFEDGFGFERFAEWILDVPMYFVMREGRFIDAAGGSFRAFMAGQLDALAGERANMGDFADHVTTVFTDVRLKRFLEMRGADAGSPAMMLALPAFWTGLLYDPAALAAASALVRGWSVPAMRALREAVPAQALEATIAGRPLRDVARDAVAIARDGLRARGLGEERYLAPLDEVVASGMTQADRWLQRYHGAWGGDPARIFAEAEA</sequence>
<comment type="catalytic activity">
    <reaction evidence="10">
        <text>L-cysteine + L-glutamate + ATP = gamma-L-glutamyl-L-cysteine + ADP + phosphate + H(+)</text>
        <dbReference type="Rhea" id="RHEA:13285"/>
        <dbReference type="ChEBI" id="CHEBI:15378"/>
        <dbReference type="ChEBI" id="CHEBI:29985"/>
        <dbReference type="ChEBI" id="CHEBI:30616"/>
        <dbReference type="ChEBI" id="CHEBI:35235"/>
        <dbReference type="ChEBI" id="CHEBI:43474"/>
        <dbReference type="ChEBI" id="CHEBI:58173"/>
        <dbReference type="ChEBI" id="CHEBI:456216"/>
        <dbReference type="EC" id="6.3.2.2"/>
    </reaction>
</comment>
<dbReference type="GO" id="GO:0005524">
    <property type="term" value="F:ATP binding"/>
    <property type="evidence" value="ECO:0007669"/>
    <property type="project" value="UniProtKB-UniRule"/>
</dbReference>
<comment type="pathway">
    <text evidence="1">Sulfur metabolism; glutathione biosynthesis; glutathione from L-cysteine and L-glutamate: step 1/2.</text>
</comment>
<organism evidence="11 12">
    <name type="scientific">Roseomonas acroporae</name>
    <dbReference type="NCBI Taxonomy" id="2937791"/>
    <lineage>
        <taxon>Bacteria</taxon>
        <taxon>Pseudomonadati</taxon>
        <taxon>Pseudomonadota</taxon>
        <taxon>Alphaproteobacteria</taxon>
        <taxon>Acetobacterales</taxon>
        <taxon>Roseomonadaceae</taxon>
        <taxon>Roseomonas</taxon>
    </lineage>
</organism>
<accession>A0A9X2BWL3</accession>
<dbReference type="GO" id="GO:0006750">
    <property type="term" value="P:glutathione biosynthetic process"/>
    <property type="evidence" value="ECO:0007669"/>
    <property type="project" value="UniProtKB-UniRule"/>
</dbReference>
<keyword evidence="9" id="KW-1015">Disulfide bond</keyword>
<dbReference type="Gene3D" id="3.30.590.20">
    <property type="match status" value="1"/>
</dbReference>
<name>A0A9X2BWL3_9PROT</name>
<comment type="similarity">
    <text evidence="10">Belongs to the glutamate--cysteine ligase type 2 family. EgtA subfamily.</text>
</comment>
<comment type="function">
    <text evidence="10">Catalyzes the synthesis of gamma-glutamylcysteine (gamma-GC).</text>
</comment>
<keyword evidence="4 10" id="KW-0436">Ligase</keyword>
<dbReference type="RefSeq" id="WP_248667204.1">
    <property type="nucleotide sequence ID" value="NZ_JALPRX010000049.1"/>
</dbReference>
<evidence type="ECO:0000313" key="11">
    <source>
        <dbReference type="EMBL" id="MCK8785084.1"/>
    </source>
</evidence>
<evidence type="ECO:0000256" key="9">
    <source>
        <dbReference type="ARBA" id="ARBA00023157"/>
    </source>
</evidence>
<protein>
    <recommendedName>
        <fullName evidence="10">Glutamate--cysteine ligase</fullName>
        <ecNumber evidence="10">6.3.2.2</ecNumber>
    </recommendedName>
</protein>
<dbReference type="InterPro" id="IPR014746">
    <property type="entry name" value="Gln_synth/guanido_kin_cat_dom"/>
</dbReference>
<evidence type="ECO:0000256" key="1">
    <source>
        <dbReference type="ARBA" id="ARBA00005006"/>
    </source>
</evidence>
<dbReference type="NCBIfam" id="TIGR01436">
    <property type="entry name" value="glu_cys_lig_pln"/>
    <property type="match status" value="1"/>
</dbReference>
<evidence type="ECO:0000256" key="7">
    <source>
        <dbReference type="ARBA" id="ARBA00022840"/>
    </source>
</evidence>
<dbReference type="InterPro" id="IPR006336">
    <property type="entry name" value="GCS2"/>
</dbReference>
<keyword evidence="5" id="KW-0317">Glutathione biosynthesis</keyword>
<reference evidence="11" key="1">
    <citation type="submission" date="2022-04" db="EMBL/GenBank/DDBJ databases">
        <title>Roseomonas acroporae sp. nov., isolated from coral Acropora digitifera.</title>
        <authorList>
            <person name="Sun H."/>
        </authorList>
    </citation>
    <scope>NUCLEOTIDE SEQUENCE</scope>
    <source>
        <strain evidence="11">NAR14</strain>
    </source>
</reference>
<evidence type="ECO:0000256" key="5">
    <source>
        <dbReference type="ARBA" id="ARBA00022684"/>
    </source>
</evidence>
<dbReference type="SUPFAM" id="SSF55931">
    <property type="entry name" value="Glutamine synthetase/guanido kinase"/>
    <property type="match status" value="1"/>
</dbReference>
<evidence type="ECO:0000256" key="4">
    <source>
        <dbReference type="ARBA" id="ARBA00022598"/>
    </source>
</evidence>
<keyword evidence="6 10" id="KW-0547">Nucleotide-binding</keyword>
<dbReference type="EC" id="6.3.2.2" evidence="10"/>
<comment type="caution">
    <text evidence="11">The sequence shown here is derived from an EMBL/GenBank/DDBJ whole genome shotgun (WGS) entry which is preliminary data.</text>
</comment>
<dbReference type="PANTHER" id="PTHR34378">
    <property type="entry name" value="GLUTAMATE--CYSTEINE LIGASE, CHLOROPLASTIC"/>
    <property type="match status" value="1"/>
</dbReference>
<keyword evidence="12" id="KW-1185">Reference proteome</keyword>
<dbReference type="InterPro" id="IPR035434">
    <property type="entry name" value="GCL_bact_plant"/>
</dbReference>
<proteinExistence type="inferred from homology"/>
<keyword evidence="7 10" id="KW-0067">ATP-binding</keyword>
<comment type="similarity">
    <text evidence="2">Belongs to the carboxylate-amine ligase family. Glutamate--cysteine ligase type 2 subfamily.</text>
</comment>
<evidence type="ECO:0000313" key="12">
    <source>
        <dbReference type="Proteomes" id="UP001139516"/>
    </source>
</evidence>
<evidence type="ECO:0000256" key="3">
    <source>
        <dbReference type="ARBA" id="ARBA00011153"/>
    </source>
</evidence>
<evidence type="ECO:0000256" key="2">
    <source>
        <dbReference type="ARBA" id="ARBA00010253"/>
    </source>
</evidence>
<gene>
    <name evidence="11" type="ORF">M0638_11885</name>
</gene>
<dbReference type="GO" id="GO:0004357">
    <property type="term" value="F:glutamate-cysteine ligase activity"/>
    <property type="evidence" value="ECO:0007669"/>
    <property type="project" value="UniProtKB-UniRule"/>
</dbReference>
<comment type="subunit">
    <text evidence="3">Homodimer or monomer when oxidized or reduced, respectively.</text>
</comment>